<dbReference type="EMBL" id="FQUM01000005">
    <property type="protein sequence ID" value="SHF46447.1"/>
    <property type="molecule type" value="Genomic_DNA"/>
</dbReference>
<organism evidence="1 2">
    <name type="scientific">Mariniphaga anaerophila</name>
    <dbReference type="NCBI Taxonomy" id="1484053"/>
    <lineage>
        <taxon>Bacteria</taxon>
        <taxon>Pseudomonadati</taxon>
        <taxon>Bacteroidota</taxon>
        <taxon>Bacteroidia</taxon>
        <taxon>Marinilabiliales</taxon>
        <taxon>Prolixibacteraceae</taxon>
        <taxon>Mariniphaga</taxon>
    </lineage>
</organism>
<evidence type="ECO:0000313" key="2">
    <source>
        <dbReference type="Proteomes" id="UP000184164"/>
    </source>
</evidence>
<dbReference type="PANTHER" id="PTHR37841">
    <property type="entry name" value="GLR2918 PROTEIN"/>
    <property type="match status" value="1"/>
</dbReference>
<gene>
    <name evidence="1" type="ORF">SAMN05444274_105323</name>
</gene>
<name>A0A1M5BVY2_9BACT</name>
<dbReference type="PANTHER" id="PTHR37841:SF1">
    <property type="entry name" value="DUF3298 DOMAIN-CONTAINING PROTEIN"/>
    <property type="match status" value="1"/>
</dbReference>
<sequence>MLRLSTDPLSLIVIMKQKFFFICLLFIFLSCCKSNENNQEPFYFQTGSELFRVRATQGERLFGYWDRFDHIVIRFKYNEARQFSEGLAAVSKKGKWGFINPKDSIVIPLQYDWASSFGEMGFNGLALVKVGNDMNRIWYHSGGKTGLIDPEGKEVCPMKYIEIYFASNGLARVNDGTEIIPEGNGQWSYNGKYGFINSEGEEIISCQYDYANPFYSGLAIVTVKKKSGIIDCKGKIVIPFEYDSIKGPGLQSKEESYRLFKHGQEFLFDGKNITRI</sequence>
<accession>A0A1M5BVY2</accession>
<dbReference type="AlphaFoldDB" id="A0A1M5BVY2"/>
<protein>
    <submittedName>
        <fullName evidence="1">WG containing repeat-containing protein</fullName>
    </submittedName>
</protein>
<reference evidence="2" key="1">
    <citation type="submission" date="2016-11" db="EMBL/GenBank/DDBJ databases">
        <authorList>
            <person name="Varghese N."/>
            <person name="Submissions S."/>
        </authorList>
    </citation>
    <scope>NUCLEOTIDE SEQUENCE [LARGE SCALE GENOMIC DNA]</scope>
    <source>
        <strain evidence="2">DSM 26910</strain>
    </source>
</reference>
<dbReference type="Pfam" id="PF14903">
    <property type="entry name" value="WG_beta_rep"/>
    <property type="match status" value="4"/>
</dbReference>
<dbReference type="Proteomes" id="UP000184164">
    <property type="component" value="Unassembled WGS sequence"/>
</dbReference>
<proteinExistence type="predicted"/>
<evidence type="ECO:0000313" key="1">
    <source>
        <dbReference type="EMBL" id="SHF46447.1"/>
    </source>
</evidence>
<dbReference type="STRING" id="1484053.SAMN05444274_105323"/>
<dbReference type="SUPFAM" id="SSF69360">
    <property type="entry name" value="Cell wall binding repeat"/>
    <property type="match status" value="1"/>
</dbReference>
<dbReference type="InterPro" id="IPR032774">
    <property type="entry name" value="WG_beta_rep"/>
</dbReference>
<dbReference type="PROSITE" id="PS51257">
    <property type="entry name" value="PROKAR_LIPOPROTEIN"/>
    <property type="match status" value="1"/>
</dbReference>
<keyword evidence="2" id="KW-1185">Reference proteome</keyword>